<proteinExistence type="evidence at transcript level"/>
<reference evidence="3" key="1">
    <citation type="submission" date="2016-02" db="EMBL/GenBank/DDBJ databases">
        <title>RNAseq analyses of the midgut from blood- or serum-fed Ixodes ricinus ticks.</title>
        <authorList>
            <person name="Perner J."/>
            <person name="Provaznik J."/>
            <person name="Schrenkova J."/>
            <person name="Urbanova V."/>
            <person name="Ribeiro J.M."/>
            <person name="Kopacek P."/>
        </authorList>
    </citation>
    <scope>NUCLEOTIDE SEQUENCE</scope>
    <source>
        <tissue evidence="3">Gut</tissue>
    </source>
</reference>
<evidence type="ECO:0000256" key="1">
    <source>
        <dbReference type="SAM" id="MobiDB-lite"/>
    </source>
</evidence>
<evidence type="ECO:0000256" key="2">
    <source>
        <dbReference type="SAM" id="Phobius"/>
    </source>
</evidence>
<feature type="region of interest" description="Disordered" evidence="1">
    <location>
        <begin position="130"/>
        <end position="170"/>
    </location>
</feature>
<keyword evidence="2" id="KW-1133">Transmembrane helix</keyword>
<name>A0A131Y2R4_IXORI</name>
<protein>
    <submittedName>
        <fullName evidence="3">Putative secreted protein</fullName>
    </submittedName>
</protein>
<dbReference type="EMBL" id="GEFM01002012">
    <property type="protein sequence ID" value="JAP73784.1"/>
    <property type="molecule type" value="mRNA"/>
</dbReference>
<keyword evidence="2" id="KW-0472">Membrane</keyword>
<feature type="transmembrane region" description="Helical" evidence="2">
    <location>
        <begin position="6"/>
        <end position="26"/>
    </location>
</feature>
<organism evidence="3">
    <name type="scientific">Ixodes ricinus</name>
    <name type="common">Common tick</name>
    <name type="synonym">Acarus ricinus</name>
    <dbReference type="NCBI Taxonomy" id="34613"/>
    <lineage>
        <taxon>Eukaryota</taxon>
        <taxon>Metazoa</taxon>
        <taxon>Ecdysozoa</taxon>
        <taxon>Arthropoda</taxon>
        <taxon>Chelicerata</taxon>
        <taxon>Arachnida</taxon>
        <taxon>Acari</taxon>
        <taxon>Parasitiformes</taxon>
        <taxon>Ixodida</taxon>
        <taxon>Ixodoidea</taxon>
        <taxon>Ixodidae</taxon>
        <taxon>Ixodinae</taxon>
        <taxon>Ixodes</taxon>
    </lineage>
</organism>
<keyword evidence="2" id="KW-0812">Transmembrane</keyword>
<accession>A0A131Y2R4</accession>
<evidence type="ECO:0000313" key="3">
    <source>
        <dbReference type="EMBL" id="JAP73784.1"/>
    </source>
</evidence>
<sequence length="252" mass="27727">MLPPVALGLAVLIFLLSVGTIIWLYVRYFWTTAVEGHRGSYSPSFVQEKVMGKTTESRKDTCAAFKEFPLLPVHVDEADSGVQLLTSTPLKDELLPLEPPVQSKLDSSCPSDIKLTIGLSPETETCDVDGCSVSQHASPSASDSEDQSDSSDSSAEYILEDETPRTGSTRGLVNSITAPQCNSVAMSCDVIKDNEMSEEEMPGEKHITGTFRRNSHDETYRQYMETVLLKKRAEMFFGTSGAKFRKSCFETT</sequence>
<dbReference type="AlphaFoldDB" id="A0A131Y2R4"/>